<dbReference type="STRING" id="946362.F2UGM6"/>
<dbReference type="Pfam" id="PF12850">
    <property type="entry name" value="Metallophos_2"/>
    <property type="match status" value="1"/>
</dbReference>
<dbReference type="CDD" id="cd07394">
    <property type="entry name" value="MPP_Vps29"/>
    <property type="match status" value="1"/>
</dbReference>
<evidence type="ECO:0000256" key="6">
    <source>
        <dbReference type="ARBA" id="ARBA00022927"/>
    </source>
</evidence>
<evidence type="ECO:0000313" key="10">
    <source>
        <dbReference type="Proteomes" id="UP000007799"/>
    </source>
</evidence>
<evidence type="ECO:0000256" key="1">
    <source>
        <dbReference type="ARBA" id="ARBA00005945"/>
    </source>
</evidence>
<dbReference type="NCBIfam" id="TIGR00040">
    <property type="entry name" value="yfcE"/>
    <property type="match status" value="1"/>
</dbReference>
<dbReference type="EMBL" id="GL832973">
    <property type="protein sequence ID" value="EGD75776.1"/>
    <property type="molecule type" value="Genomic_DNA"/>
</dbReference>
<dbReference type="PROSITE" id="PS01269">
    <property type="entry name" value="UPF0025"/>
    <property type="match status" value="1"/>
</dbReference>
<dbReference type="OrthoDB" id="10258130at2759"/>
<keyword evidence="10" id="KW-1185">Reference proteome</keyword>
<dbReference type="InParanoid" id="F2UGM6"/>
<keyword evidence="5" id="KW-0378">Hydrolase</keyword>
<dbReference type="GO" id="GO:0042147">
    <property type="term" value="P:retrograde transport, endosome to Golgi"/>
    <property type="evidence" value="ECO:0007669"/>
    <property type="project" value="InterPro"/>
</dbReference>
<keyword evidence="3" id="KW-0813">Transport</keyword>
<evidence type="ECO:0000259" key="8">
    <source>
        <dbReference type="Pfam" id="PF12850"/>
    </source>
</evidence>
<comment type="similarity">
    <text evidence="1 7">Belongs to the VPS29 family.</text>
</comment>
<dbReference type="InterPro" id="IPR028661">
    <property type="entry name" value="Vps29"/>
</dbReference>
<dbReference type="OMA" id="VRGNMDY"/>
<dbReference type="FunFam" id="3.60.21.10:FF:000015">
    <property type="entry name" value="Vacuolar protein sorting-associated protein 29"/>
    <property type="match status" value="1"/>
</dbReference>
<dbReference type="InterPro" id="IPR024654">
    <property type="entry name" value="Calcineurin-like_PHP_lpxH"/>
</dbReference>
<dbReference type="SUPFAM" id="SSF56300">
    <property type="entry name" value="Metallo-dependent phosphatases"/>
    <property type="match status" value="1"/>
</dbReference>
<evidence type="ECO:0000256" key="3">
    <source>
        <dbReference type="ARBA" id="ARBA00022448"/>
    </source>
</evidence>
<dbReference type="GO" id="GO:0005829">
    <property type="term" value="C:cytosol"/>
    <property type="evidence" value="ECO:0007669"/>
    <property type="project" value="GOC"/>
</dbReference>
<dbReference type="GO" id="GO:0015031">
    <property type="term" value="P:protein transport"/>
    <property type="evidence" value="ECO:0007669"/>
    <property type="project" value="UniProtKB-KW"/>
</dbReference>
<keyword evidence="6" id="KW-0653">Protein transport</keyword>
<evidence type="ECO:0000256" key="5">
    <source>
        <dbReference type="ARBA" id="ARBA00022801"/>
    </source>
</evidence>
<dbReference type="RefSeq" id="XP_004991697.1">
    <property type="nucleotide sequence ID" value="XM_004991640.1"/>
</dbReference>
<dbReference type="GO" id="GO:0046872">
    <property type="term" value="F:metal ion binding"/>
    <property type="evidence" value="ECO:0007669"/>
    <property type="project" value="UniProtKB-KW"/>
</dbReference>
<evidence type="ECO:0000313" key="9">
    <source>
        <dbReference type="EMBL" id="EGD75776.1"/>
    </source>
</evidence>
<dbReference type="InterPro" id="IPR020935">
    <property type="entry name" value="PdiEstase_YfcE_CS"/>
</dbReference>
<dbReference type="FunCoup" id="F2UGM6">
    <property type="interactions" value="2062"/>
</dbReference>
<dbReference type="InterPro" id="IPR000979">
    <property type="entry name" value="Phosphodiesterase_MJ0936/Vps29"/>
</dbReference>
<dbReference type="InterPro" id="IPR029052">
    <property type="entry name" value="Metallo-depent_PP-like"/>
</dbReference>
<dbReference type="Proteomes" id="UP000007799">
    <property type="component" value="Unassembled WGS sequence"/>
</dbReference>
<dbReference type="AlphaFoldDB" id="F2UGM6"/>
<dbReference type="PANTHER" id="PTHR11124">
    <property type="entry name" value="VACUOLAR SORTING PROTEIN VPS29"/>
    <property type="match status" value="1"/>
</dbReference>
<protein>
    <recommendedName>
        <fullName evidence="2 7">Vacuolar protein sorting-associated protein 29</fullName>
    </recommendedName>
</protein>
<accession>F2UGM6</accession>
<name>F2UGM6_SALR5</name>
<dbReference type="GO" id="GO:0031410">
    <property type="term" value="C:cytoplasmic vesicle"/>
    <property type="evidence" value="ECO:0007669"/>
    <property type="project" value="UniProtKB-ARBA"/>
</dbReference>
<evidence type="ECO:0000256" key="4">
    <source>
        <dbReference type="ARBA" id="ARBA00022723"/>
    </source>
</evidence>
<dbReference type="GeneID" id="16072258"/>
<dbReference type="GO" id="GO:0016787">
    <property type="term" value="F:hydrolase activity"/>
    <property type="evidence" value="ECO:0007669"/>
    <property type="project" value="UniProtKB-KW"/>
</dbReference>
<dbReference type="eggNOG" id="KOG3325">
    <property type="taxonomic scope" value="Eukaryota"/>
</dbReference>
<dbReference type="Gene3D" id="3.60.21.10">
    <property type="match status" value="1"/>
</dbReference>
<evidence type="ECO:0000256" key="7">
    <source>
        <dbReference type="RuleBase" id="RU362040"/>
    </source>
</evidence>
<feature type="domain" description="Calcineurin-like phosphoesterase" evidence="8">
    <location>
        <begin position="4"/>
        <end position="156"/>
    </location>
</feature>
<reference evidence="9" key="1">
    <citation type="submission" date="2009-08" db="EMBL/GenBank/DDBJ databases">
        <title>Annotation of Salpingoeca rosetta.</title>
        <authorList>
            <consortium name="The Broad Institute Genome Sequencing Platform"/>
            <person name="Russ C."/>
            <person name="Cuomo C."/>
            <person name="Burger G."/>
            <person name="Gray M.W."/>
            <person name="Holland P.W.H."/>
            <person name="King N."/>
            <person name="Lang F.B.F."/>
            <person name="Roger A.J."/>
            <person name="Ruiz-Trillo I."/>
            <person name="Young S.K."/>
            <person name="Zeng Q."/>
            <person name="Gargeya S."/>
            <person name="Alvarado L."/>
            <person name="Berlin A."/>
            <person name="Chapman S.B."/>
            <person name="Chen Z."/>
            <person name="Freedman E."/>
            <person name="Gellesch M."/>
            <person name="Goldberg J."/>
            <person name="Griggs A."/>
            <person name="Gujja S."/>
            <person name="Heilman E."/>
            <person name="Heiman D."/>
            <person name="Howarth C."/>
            <person name="Mehta T."/>
            <person name="Neiman D."/>
            <person name="Pearson M."/>
            <person name="Roberts A."/>
            <person name="Saif S."/>
            <person name="Shea T."/>
            <person name="Shenoy N."/>
            <person name="Sisk P."/>
            <person name="Stolte C."/>
            <person name="Sykes S."/>
            <person name="White J."/>
            <person name="Yandava C."/>
            <person name="Haas B."/>
            <person name="Nusbaum C."/>
            <person name="Birren B."/>
        </authorList>
    </citation>
    <scope>NUCLEOTIDE SEQUENCE [LARGE SCALE GENOMIC DNA]</scope>
    <source>
        <strain evidence="9">ATCC 50818</strain>
    </source>
</reference>
<keyword evidence="4" id="KW-0479">Metal-binding</keyword>
<gene>
    <name evidence="9" type="ORF">PTSG_07895</name>
</gene>
<dbReference type="GO" id="GO:0030904">
    <property type="term" value="C:retromer complex"/>
    <property type="evidence" value="ECO:0007669"/>
    <property type="project" value="InterPro"/>
</dbReference>
<organism evidence="10">
    <name type="scientific">Salpingoeca rosetta (strain ATCC 50818 / BSB-021)</name>
    <dbReference type="NCBI Taxonomy" id="946362"/>
    <lineage>
        <taxon>Eukaryota</taxon>
        <taxon>Choanoflagellata</taxon>
        <taxon>Craspedida</taxon>
        <taxon>Salpingoecidae</taxon>
        <taxon>Salpingoeca</taxon>
    </lineage>
</organism>
<sequence>MVFVLVIGDFHIPHRASSIPKAFTDKLVPGKIQHILCTGNLVTRDTFDYLKTLASDVHVVAGDFDEDTYPEEKTVRIGDFKIGLCHGHKVVPWGDHQSLSTVRRQMNVDVLISGHTHAFESFEEDGHLFLNPGSATGAYSATQTQVTPSFALMDIQGPKIKIFVYKLVGSEFQVEKIEYTKGGSA</sequence>
<evidence type="ECO:0000256" key="2">
    <source>
        <dbReference type="ARBA" id="ARBA00017767"/>
    </source>
</evidence>
<dbReference type="KEGG" id="sre:PTSG_07895"/>
<proteinExistence type="inferred from homology"/>